<evidence type="ECO:0000313" key="1">
    <source>
        <dbReference type="EMBL" id="QNL31466.1"/>
    </source>
</evidence>
<protein>
    <submittedName>
        <fullName evidence="1">Uncharacterized protein</fullName>
    </submittedName>
</protein>
<organism evidence="1">
    <name type="scientific">Bacteriophage sp</name>
    <dbReference type="NCBI Taxonomy" id="38018"/>
    <lineage>
        <taxon>Viruses</taxon>
    </lineage>
</organism>
<dbReference type="InterPro" id="IPR013320">
    <property type="entry name" value="ConA-like_dom_sf"/>
</dbReference>
<sequence>MLIIDASPQLFNPLIASPLLWLDGFDSATYSNGIWADKSGFGRNFSGGFVNFRPSFLSNGINSRGSLSFDGVNDRLQRIPEAWAYQYPLTIFVLFRASSYVPYSSLLDFYGDVSGITAGYTLLIKNNLRSAIYCTSTSGQPNYDGSGAVSYSLNETHLFVATITNNRIESWGNGAADGLFSFTQTLRTNLGTSPLIIGASTLFTRYNPVLKATVFIVPSDLSATRRQVLEGHFAWEAGIGSRLPTNHPFRTTRPLPSNWV</sequence>
<accession>A0A7G9A3Z3</accession>
<name>A0A7G9A3Z3_9VIRU</name>
<proteinExistence type="predicted"/>
<reference evidence="1" key="1">
    <citation type="submission" date="2020-07" db="EMBL/GenBank/DDBJ databases">
        <title>Dissolved microcystin release linked to lysis of a Microcystis spp. bloom in Lake Erie (USA) attributed to a novel cyanophage.</title>
        <authorList>
            <person name="McKindles K.M."/>
            <person name="Manes M.A."/>
            <person name="DeMarco J.R."/>
            <person name="McClure A."/>
            <person name="McKay R.M."/>
            <person name="Davis T.W."/>
            <person name="Bullerjahn G.S."/>
        </authorList>
    </citation>
    <scope>NUCLEOTIDE SEQUENCE</scope>
</reference>
<dbReference type="EMBL" id="MT840185">
    <property type="protein sequence ID" value="QNL31466.1"/>
    <property type="molecule type" value="Genomic_DNA"/>
</dbReference>
<dbReference type="SUPFAM" id="SSF49899">
    <property type="entry name" value="Concanavalin A-like lectins/glucanases"/>
    <property type="match status" value="1"/>
</dbReference>